<dbReference type="OrthoDB" id="9816357at2"/>
<protein>
    <submittedName>
        <fullName evidence="3">ABC-type Fe3+-hydroxamate transport system, substrate-binding protein</fullName>
    </submittedName>
</protein>
<dbReference type="AlphaFoldDB" id="A0A1M6TRY9"/>
<dbReference type="STRING" id="228958.SAMN04488007_3341"/>
<dbReference type="RefSeq" id="WP_073246322.1">
    <property type="nucleotide sequence ID" value="NZ_FQZX01000003.1"/>
</dbReference>
<dbReference type="PANTHER" id="PTHR30535:SF35">
    <property type="entry name" value="PERIPLASMIC BINDING PROTEIN"/>
    <property type="match status" value="1"/>
</dbReference>
<dbReference type="Pfam" id="PF01497">
    <property type="entry name" value="Peripla_BP_2"/>
    <property type="match status" value="1"/>
</dbReference>
<evidence type="ECO:0000259" key="2">
    <source>
        <dbReference type="PROSITE" id="PS50983"/>
    </source>
</evidence>
<evidence type="ECO:0000313" key="3">
    <source>
        <dbReference type="EMBL" id="SHK59762.1"/>
    </source>
</evidence>
<keyword evidence="4" id="KW-1185">Reference proteome</keyword>
<dbReference type="PROSITE" id="PS50983">
    <property type="entry name" value="FE_B12_PBP"/>
    <property type="match status" value="1"/>
</dbReference>
<dbReference type="SUPFAM" id="SSF53807">
    <property type="entry name" value="Helical backbone' metal receptor"/>
    <property type="match status" value="1"/>
</dbReference>
<proteinExistence type="predicted"/>
<dbReference type="EMBL" id="FQZX01000003">
    <property type="protein sequence ID" value="SHK59762.1"/>
    <property type="molecule type" value="Genomic_DNA"/>
</dbReference>
<reference evidence="4" key="1">
    <citation type="submission" date="2016-11" db="EMBL/GenBank/DDBJ databases">
        <authorList>
            <person name="Varghese N."/>
            <person name="Submissions S."/>
        </authorList>
    </citation>
    <scope>NUCLEOTIDE SEQUENCE [LARGE SCALE GENOMIC DNA]</scope>
    <source>
        <strain evidence="4">DSM 16478</strain>
    </source>
</reference>
<sequence>MIYNDQLGNQIEINSKPSRIVSVVPSITELLFDLGLGDKVIGCTKFCVHPNKPYLTKSMIGGTKDLKLKKILQLKPNLILGNKEENVKDQIEFLSEFAPIWMSDVKTFEDSLSMIEQIGHITSSIKRASEIINQLNSTLKPIRPSIKVVYLIWKDPYMTIGGDTYISNMLNRCGYINVFANQNRYPSITLQEISDADPDMVLLSSEPYPFNNEHLKVIKSVLKNTEVRLADGEFFSWYGSRQLHVKPLES</sequence>
<dbReference type="InterPro" id="IPR050902">
    <property type="entry name" value="ABC_Transporter_SBP"/>
</dbReference>
<dbReference type="InterPro" id="IPR054828">
    <property type="entry name" value="Vit_B12_bind_prot"/>
</dbReference>
<gene>
    <name evidence="3" type="ORF">SAMN04488007_3341</name>
</gene>
<evidence type="ECO:0000256" key="1">
    <source>
        <dbReference type="ARBA" id="ARBA00022729"/>
    </source>
</evidence>
<keyword evidence="1" id="KW-0732">Signal</keyword>
<name>A0A1M6TRY9_9FLAO</name>
<feature type="domain" description="Fe/B12 periplasmic-binding" evidence="2">
    <location>
        <begin position="19"/>
        <end position="250"/>
    </location>
</feature>
<dbReference type="Proteomes" id="UP000184314">
    <property type="component" value="Unassembled WGS sequence"/>
</dbReference>
<evidence type="ECO:0000313" key="4">
    <source>
        <dbReference type="Proteomes" id="UP000184314"/>
    </source>
</evidence>
<dbReference type="PANTHER" id="PTHR30535">
    <property type="entry name" value="VITAMIN B12-BINDING PROTEIN"/>
    <property type="match status" value="1"/>
</dbReference>
<accession>A0A1M6TRY9</accession>
<organism evidence="3 4">
    <name type="scientific">Maribacter aquivivus</name>
    <dbReference type="NCBI Taxonomy" id="228958"/>
    <lineage>
        <taxon>Bacteria</taxon>
        <taxon>Pseudomonadati</taxon>
        <taxon>Bacteroidota</taxon>
        <taxon>Flavobacteriia</taxon>
        <taxon>Flavobacteriales</taxon>
        <taxon>Flavobacteriaceae</taxon>
        <taxon>Maribacter</taxon>
    </lineage>
</organism>
<dbReference type="NCBIfam" id="NF038402">
    <property type="entry name" value="TroA_like"/>
    <property type="match status" value="1"/>
</dbReference>
<dbReference type="Gene3D" id="3.40.50.1980">
    <property type="entry name" value="Nitrogenase molybdenum iron protein domain"/>
    <property type="match status" value="2"/>
</dbReference>
<dbReference type="InterPro" id="IPR002491">
    <property type="entry name" value="ABC_transptr_periplasmic_BD"/>
</dbReference>